<organism evidence="1 2">
    <name type="scientific">Planobispora rosea</name>
    <dbReference type="NCBI Taxonomy" id="35762"/>
    <lineage>
        <taxon>Bacteria</taxon>
        <taxon>Bacillati</taxon>
        <taxon>Actinomycetota</taxon>
        <taxon>Actinomycetes</taxon>
        <taxon>Streptosporangiales</taxon>
        <taxon>Streptosporangiaceae</taxon>
        <taxon>Planobispora</taxon>
    </lineage>
</organism>
<dbReference type="AlphaFoldDB" id="A0A8J3S4R3"/>
<proteinExistence type="predicted"/>
<gene>
    <name evidence="1" type="ORF">Pro02_62400</name>
</gene>
<accession>A0A8J3S4R3</accession>
<sequence length="174" mass="18772">MSYLTQAEVLADTDDLAVVAAAHAGRCTRAGLDVRSYAGLIGAAVTLGRQPHRMCVGWASDHALICALVELEIALRQRDQQIIDAIAVIQATCRDAECHLDDENEKVVAWAYATIADCQAALEVLAPVPYRLQHALARLITVPVTLGETYAAIYALIARGRLMPYAGRWITGST</sequence>
<name>A0A8J3S4R3_PLARO</name>
<comment type="caution">
    <text evidence="1">The sequence shown here is derived from an EMBL/GenBank/DDBJ whole genome shotgun (WGS) entry which is preliminary data.</text>
</comment>
<dbReference type="EMBL" id="BOOI01000068">
    <property type="protein sequence ID" value="GIH87832.1"/>
    <property type="molecule type" value="Genomic_DNA"/>
</dbReference>
<protein>
    <submittedName>
        <fullName evidence="1">Uncharacterized protein</fullName>
    </submittedName>
</protein>
<evidence type="ECO:0000313" key="2">
    <source>
        <dbReference type="Proteomes" id="UP000655044"/>
    </source>
</evidence>
<reference evidence="1" key="1">
    <citation type="submission" date="2021-01" db="EMBL/GenBank/DDBJ databases">
        <title>Whole genome shotgun sequence of Planobispora rosea NBRC 15558.</title>
        <authorList>
            <person name="Komaki H."/>
            <person name="Tamura T."/>
        </authorList>
    </citation>
    <scope>NUCLEOTIDE SEQUENCE</scope>
    <source>
        <strain evidence="1">NBRC 15558</strain>
    </source>
</reference>
<keyword evidence="2" id="KW-1185">Reference proteome</keyword>
<dbReference type="Proteomes" id="UP000655044">
    <property type="component" value="Unassembled WGS sequence"/>
</dbReference>
<evidence type="ECO:0000313" key="1">
    <source>
        <dbReference type="EMBL" id="GIH87832.1"/>
    </source>
</evidence>
<dbReference type="RefSeq" id="WP_189243603.1">
    <property type="nucleotide sequence ID" value="NZ_BMQP01000045.1"/>
</dbReference>